<dbReference type="AlphaFoldDB" id="A0AAE0W2B0"/>
<organism evidence="2 3">
    <name type="scientific">Potamilus streckersoni</name>
    <dbReference type="NCBI Taxonomy" id="2493646"/>
    <lineage>
        <taxon>Eukaryota</taxon>
        <taxon>Metazoa</taxon>
        <taxon>Spiralia</taxon>
        <taxon>Lophotrochozoa</taxon>
        <taxon>Mollusca</taxon>
        <taxon>Bivalvia</taxon>
        <taxon>Autobranchia</taxon>
        <taxon>Heteroconchia</taxon>
        <taxon>Palaeoheterodonta</taxon>
        <taxon>Unionida</taxon>
        <taxon>Unionoidea</taxon>
        <taxon>Unionidae</taxon>
        <taxon>Ambleminae</taxon>
        <taxon>Lampsilini</taxon>
        <taxon>Potamilus</taxon>
    </lineage>
</organism>
<comment type="caution">
    <text evidence="2">The sequence shown here is derived from an EMBL/GenBank/DDBJ whole genome shotgun (WGS) entry which is preliminary data.</text>
</comment>
<gene>
    <name evidence="2" type="ORF">CHS0354_006595</name>
</gene>
<evidence type="ECO:0000313" key="2">
    <source>
        <dbReference type="EMBL" id="KAK3599473.1"/>
    </source>
</evidence>
<evidence type="ECO:0000256" key="1">
    <source>
        <dbReference type="SAM" id="MobiDB-lite"/>
    </source>
</evidence>
<keyword evidence="3" id="KW-1185">Reference proteome</keyword>
<evidence type="ECO:0000313" key="3">
    <source>
        <dbReference type="Proteomes" id="UP001195483"/>
    </source>
</evidence>
<feature type="region of interest" description="Disordered" evidence="1">
    <location>
        <begin position="48"/>
        <end position="75"/>
    </location>
</feature>
<sequence length="75" mass="8734">MSHNKNNRKKEENEYIKFTKLYDMAGGIPKGRPQRRWVKDLDTTKKKSNTCTGMNVPSKSHYGYQWNRNGLNDAG</sequence>
<name>A0AAE0W2B0_9BIVA</name>
<dbReference type="Proteomes" id="UP001195483">
    <property type="component" value="Unassembled WGS sequence"/>
</dbReference>
<feature type="compositionally biased region" description="Polar residues" evidence="1">
    <location>
        <begin position="49"/>
        <end position="58"/>
    </location>
</feature>
<proteinExistence type="predicted"/>
<accession>A0AAE0W2B0</accession>
<feature type="compositionally biased region" description="Polar residues" evidence="1">
    <location>
        <begin position="66"/>
        <end position="75"/>
    </location>
</feature>
<reference evidence="2" key="3">
    <citation type="submission" date="2023-05" db="EMBL/GenBank/DDBJ databases">
        <authorList>
            <person name="Smith C.H."/>
        </authorList>
    </citation>
    <scope>NUCLEOTIDE SEQUENCE</scope>
    <source>
        <strain evidence="2">CHS0354</strain>
        <tissue evidence="2">Mantle</tissue>
    </source>
</reference>
<dbReference type="EMBL" id="JAEAOA010000455">
    <property type="protein sequence ID" value="KAK3599473.1"/>
    <property type="molecule type" value="Genomic_DNA"/>
</dbReference>
<reference evidence="2" key="1">
    <citation type="journal article" date="2021" name="Genome Biol. Evol.">
        <title>A High-Quality Reference Genome for a Parasitic Bivalve with Doubly Uniparental Inheritance (Bivalvia: Unionida).</title>
        <authorList>
            <person name="Smith C.H."/>
        </authorList>
    </citation>
    <scope>NUCLEOTIDE SEQUENCE</scope>
    <source>
        <strain evidence="2">CHS0354</strain>
    </source>
</reference>
<reference evidence="2" key="2">
    <citation type="journal article" date="2021" name="Genome Biol. Evol.">
        <title>Developing a high-quality reference genome for a parasitic bivalve with doubly uniparental inheritance (Bivalvia: Unionida).</title>
        <authorList>
            <person name="Smith C.H."/>
        </authorList>
    </citation>
    <scope>NUCLEOTIDE SEQUENCE</scope>
    <source>
        <strain evidence="2">CHS0354</strain>
        <tissue evidence="2">Mantle</tissue>
    </source>
</reference>
<protein>
    <submittedName>
        <fullName evidence="2">Uncharacterized protein</fullName>
    </submittedName>
</protein>